<dbReference type="Pfam" id="PF13469">
    <property type="entry name" value="Sulfotransfer_3"/>
    <property type="match status" value="1"/>
</dbReference>
<organism evidence="1 2">
    <name type="scientific">Nocardioides marinquilinus</name>
    <dbReference type="NCBI Taxonomy" id="1210400"/>
    <lineage>
        <taxon>Bacteria</taxon>
        <taxon>Bacillati</taxon>
        <taxon>Actinomycetota</taxon>
        <taxon>Actinomycetes</taxon>
        <taxon>Propionibacteriales</taxon>
        <taxon>Nocardioidaceae</taxon>
        <taxon>Nocardioides</taxon>
    </lineage>
</organism>
<sequence>MQILIAGFHRSGTSVLSQLLHSAGLFLGDDLLGAMPSNPYGHFEDREVLRLHRAVLERHGTDWQWDAEVPFHIGADHWSQMRQYVRRRDVRHGTWGFKDPRVCLFLPAWKHLMPDARTVVVYRDPGDSVRSLESRQAGNLLRGEGRAADHRRFFTEPDHGLRLWLTYNQALVRYVRAHPDDCLVLPFTDLMSGAPIVERVNARFGADLDVVETPSVFDPTVANRRQAPQRVVDDEVASRVRATWDALEQLTERTAVR</sequence>
<dbReference type="RefSeq" id="WP_345460537.1">
    <property type="nucleotide sequence ID" value="NZ_BAABKG010000004.1"/>
</dbReference>
<evidence type="ECO:0000313" key="2">
    <source>
        <dbReference type="Proteomes" id="UP001500221"/>
    </source>
</evidence>
<dbReference type="Proteomes" id="UP001500221">
    <property type="component" value="Unassembled WGS sequence"/>
</dbReference>
<accession>A0ABP9PTI7</accession>
<dbReference type="InterPro" id="IPR027417">
    <property type="entry name" value="P-loop_NTPase"/>
</dbReference>
<reference evidence="2" key="1">
    <citation type="journal article" date="2019" name="Int. J. Syst. Evol. Microbiol.">
        <title>The Global Catalogue of Microorganisms (GCM) 10K type strain sequencing project: providing services to taxonomists for standard genome sequencing and annotation.</title>
        <authorList>
            <consortium name="The Broad Institute Genomics Platform"/>
            <consortium name="The Broad Institute Genome Sequencing Center for Infectious Disease"/>
            <person name="Wu L."/>
            <person name="Ma J."/>
        </authorList>
    </citation>
    <scope>NUCLEOTIDE SEQUENCE [LARGE SCALE GENOMIC DNA]</scope>
    <source>
        <strain evidence="2">JCM 18459</strain>
    </source>
</reference>
<comment type="caution">
    <text evidence="1">The sequence shown here is derived from an EMBL/GenBank/DDBJ whole genome shotgun (WGS) entry which is preliminary data.</text>
</comment>
<dbReference type="Gene3D" id="3.40.50.300">
    <property type="entry name" value="P-loop containing nucleotide triphosphate hydrolases"/>
    <property type="match status" value="1"/>
</dbReference>
<dbReference type="SUPFAM" id="SSF52540">
    <property type="entry name" value="P-loop containing nucleoside triphosphate hydrolases"/>
    <property type="match status" value="1"/>
</dbReference>
<evidence type="ECO:0008006" key="3">
    <source>
        <dbReference type="Google" id="ProtNLM"/>
    </source>
</evidence>
<name>A0ABP9PTI7_9ACTN</name>
<evidence type="ECO:0000313" key="1">
    <source>
        <dbReference type="EMBL" id="GAA5151936.1"/>
    </source>
</evidence>
<gene>
    <name evidence="1" type="ORF">GCM10023340_31400</name>
</gene>
<dbReference type="EMBL" id="BAABKG010000004">
    <property type="protein sequence ID" value="GAA5151936.1"/>
    <property type="molecule type" value="Genomic_DNA"/>
</dbReference>
<protein>
    <recommendedName>
        <fullName evidence="3">Sulfotransferase family protein</fullName>
    </recommendedName>
</protein>
<keyword evidence="2" id="KW-1185">Reference proteome</keyword>
<proteinExistence type="predicted"/>